<comment type="subunit">
    <text evidence="1">Homodimer.</text>
</comment>
<comment type="subcellular location">
    <subcellularLocation>
        <location evidence="1">Cytoplasm</location>
    </subcellularLocation>
</comment>
<feature type="binding site" evidence="1">
    <location>
        <position position="129"/>
    </location>
    <ligand>
        <name>Mg(2+)</name>
        <dbReference type="ChEBI" id="CHEBI:18420"/>
    </ligand>
</feature>
<dbReference type="Pfam" id="PF13500">
    <property type="entry name" value="AAA_26"/>
    <property type="match status" value="1"/>
</dbReference>
<evidence type="ECO:0000313" key="3">
    <source>
        <dbReference type="Proteomes" id="UP000298017"/>
    </source>
</evidence>
<dbReference type="RefSeq" id="WP_121566444.1">
    <property type="nucleotide sequence ID" value="NZ_JAKRED010000005.1"/>
</dbReference>
<reference evidence="2 3" key="1">
    <citation type="submission" date="2019-03" db="EMBL/GenBank/DDBJ databases">
        <title>Genome Sequencing and Assembly of Various Microbes Isolated from Alder Root Nodule.</title>
        <authorList>
            <person name="Swanson E."/>
            <person name="Sevigny J.L."/>
            <person name="Pesce C."/>
            <person name="Davis I."/>
            <person name="Kleiner V."/>
            <person name="Tisa L."/>
        </authorList>
    </citation>
    <scope>NUCLEOTIDE SEQUENCE [LARGE SCALE GENOMIC DNA]</scope>
    <source>
        <strain evidence="2 3">4R-31</strain>
    </source>
</reference>
<dbReference type="InterPro" id="IPR027417">
    <property type="entry name" value="P-loop_NTPase"/>
</dbReference>
<gene>
    <name evidence="1 2" type="primary">bioD</name>
    <name evidence="2" type="ORF">E4P33_08215</name>
</gene>
<keyword evidence="1" id="KW-0067">ATP-binding</keyword>
<keyword evidence="1" id="KW-0479">Metal-binding</keyword>
<keyword evidence="1" id="KW-0963">Cytoplasm</keyword>
<dbReference type="GO" id="GO:0005524">
    <property type="term" value="F:ATP binding"/>
    <property type="evidence" value="ECO:0007669"/>
    <property type="project" value="UniProtKB-UniRule"/>
</dbReference>
<organism evidence="2 3">
    <name type="scientific">Kocuria rhizophila</name>
    <dbReference type="NCBI Taxonomy" id="72000"/>
    <lineage>
        <taxon>Bacteria</taxon>
        <taxon>Bacillati</taxon>
        <taxon>Actinomycetota</taxon>
        <taxon>Actinomycetes</taxon>
        <taxon>Micrococcales</taxon>
        <taxon>Micrococcaceae</taxon>
        <taxon>Kocuria</taxon>
    </lineage>
</organism>
<dbReference type="EMBL" id="SPNK01000008">
    <property type="protein sequence ID" value="TFI00642.1"/>
    <property type="molecule type" value="Genomic_DNA"/>
</dbReference>
<comment type="catalytic activity">
    <reaction evidence="1">
        <text>(7R,8S)-7,8-diammoniononanoate + CO2 + ATP = (4R,5S)-dethiobiotin + ADP + phosphate + 3 H(+)</text>
        <dbReference type="Rhea" id="RHEA:15805"/>
        <dbReference type="ChEBI" id="CHEBI:15378"/>
        <dbReference type="ChEBI" id="CHEBI:16526"/>
        <dbReference type="ChEBI" id="CHEBI:30616"/>
        <dbReference type="ChEBI" id="CHEBI:43474"/>
        <dbReference type="ChEBI" id="CHEBI:149469"/>
        <dbReference type="ChEBI" id="CHEBI:149473"/>
        <dbReference type="ChEBI" id="CHEBI:456216"/>
        <dbReference type="EC" id="6.3.3.3"/>
    </reaction>
</comment>
<dbReference type="AlphaFoldDB" id="A0AAX2SDI3"/>
<keyword evidence="1 2" id="KW-0436">Ligase</keyword>
<dbReference type="EC" id="6.3.3.3" evidence="1"/>
<keyword evidence="1" id="KW-0093">Biotin biosynthesis</keyword>
<dbReference type="GO" id="GO:0005829">
    <property type="term" value="C:cytosol"/>
    <property type="evidence" value="ECO:0007669"/>
    <property type="project" value="TreeGrafter"/>
</dbReference>
<feature type="binding site" evidence="1">
    <location>
        <begin position="24"/>
        <end position="29"/>
    </location>
    <ligand>
        <name>ATP</name>
        <dbReference type="ChEBI" id="CHEBI:30616"/>
    </ligand>
</feature>
<dbReference type="PIRSF" id="PIRSF006755">
    <property type="entry name" value="DTB_synth"/>
    <property type="match status" value="1"/>
</dbReference>
<feature type="binding site" evidence="1">
    <location>
        <begin position="196"/>
        <end position="197"/>
    </location>
    <ligand>
        <name>ATP</name>
        <dbReference type="ChEBI" id="CHEBI:30616"/>
    </ligand>
</feature>
<name>A0AAX2SDI3_KOCRH</name>
<keyword evidence="1" id="KW-0547">Nucleotide-binding</keyword>
<comment type="cofactor">
    <cofactor evidence="1">
        <name>Mg(2+)</name>
        <dbReference type="ChEBI" id="CHEBI:18420"/>
    </cofactor>
</comment>
<keyword evidence="1" id="KW-0460">Magnesium</keyword>
<evidence type="ECO:0000313" key="2">
    <source>
        <dbReference type="EMBL" id="TFI00642.1"/>
    </source>
</evidence>
<feature type="binding site" evidence="1">
    <location>
        <position position="54"/>
    </location>
    <ligand>
        <name>substrate</name>
    </ligand>
</feature>
<comment type="caution">
    <text evidence="1">Lacks conserved residue(s) required for the propagation of feature annotation.</text>
</comment>
<dbReference type="PANTHER" id="PTHR43210">
    <property type="entry name" value="DETHIOBIOTIN SYNTHETASE"/>
    <property type="match status" value="1"/>
</dbReference>
<feature type="active site" evidence="1">
    <location>
        <position position="50"/>
    </location>
</feature>
<dbReference type="Proteomes" id="UP000298017">
    <property type="component" value="Unassembled WGS sequence"/>
</dbReference>
<comment type="similarity">
    <text evidence="1">Belongs to the dethiobiotin synthetase family.</text>
</comment>
<feature type="binding site" evidence="1">
    <location>
        <position position="66"/>
    </location>
    <ligand>
        <name>Mg(2+)</name>
        <dbReference type="ChEBI" id="CHEBI:18420"/>
    </ligand>
</feature>
<feature type="binding site" evidence="1">
    <location>
        <position position="28"/>
    </location>
    <ligand>
        <name>Mg(2+)</name>
        <dbReference type="ChEBI" id="CHEBI:18420"/>
    </ligand>
</feature>
<feature type="binding site" evidence="1">
    <location>
        <position position="232"/>
    </location>
    <ligand>
        <name>ATP</name>
        <dbReference type="ChEBI" id="CHEBI:30616"/>
    </ligand>
</feature>
<feature type="binding site" evidence="1">
    <location>
        <begin position="129"/>
        <end position="132"/>
    </location>
    <ligand>
        <name>ATP</name>
        <dbReference type="ChEBI" id="CHEBI:30616"/>
    </ligand>
</feature>
<dbReference type="Gene3D" id="3.40.50.300">
    <property type="entry name" value="P-loop containing nucleotide triphosphate hydrolases"/>
    <property type="match status" value="1"/>
</dbReference>
<sequence length="239" mass="25189">MKNPLNGIFLSLPRTVVVTGTDTDVGKTYATAALAVAGWYAGRRRIAVYKPQQTGMRGDDPGDVHDVARLARAAGVPSEALTIAEGQRLTEPMAPPPAAAIDGVELLPITAHVAKILELQESHDLVLVEGSGGVLVELDGDRRTIADLAAALQQEEALGAQTVLVARPDLGTLNHTLLSLEALLHRGVNVAGVVLGSWPTEPDRLHTSNREYLADLPALDGQRIPLLGAVPQGWGHGSR</sequence>
<comment type="function">
    <text evidence="1">Catalyzes a mechanistically unusual reaction, the ATP-dependent insertion of CO2 between the N7 and N8 nitrogen atoms of 7,8-diaminopelargonic acid (DAPA, also called 7,8-diammoniononanoate) to form a ureido ring.</text>
</comment>
<dbReference type="NCBIfam" id="TIGR00347">
    <property type="entry name" value="bioD"/>
    <property type="match status" value="1"/>
</dbReference>
<evidence type="ECO:0000256" key="1">
    <source>
        <dbReference type="HAMAP-Rule" id="MF_00336"/>
    </source>
</evidence>
<feature type="binding site" evidence="1">
    <location>
        <position position="66"/>
    </location>
    <ligand>
        <name>ATP</name>
        <dbReference type="ChEBI" id="CHEBI:30616"/>
    </ligand>
</feature>
<dbReference type="HAMAP" id="MF_00336">
    <property type="entry name" value="BioD"/>
    <property type="match status" value="1"/>
</dbReference>
<accession>A0AAX2SDI3</accession>
<dbReference type="SUPFAM" id="SSF52540">
    <property type="entry name" value="P-loop containing nucleoside triphosphate hydrolases"/>
    <property type="match status" value="1"/>
</dbReference>
<dbReference type="InterPro" id="IPR004472">
    <property type="entry name" value="DTB_synth_BioD"/>
</dbReference>
<dbReference type="PANTHER" id="PTHR43210:SF5">
    <property type="entry name" value="DETHIOBIOTIN SYNTHETASE"/>
    <property type="match status" value="1"/>
</dbReference>
<protein>
    <recommendedName>
        <fullName evidence="1">ATP-dependent dethiobiotin synthetase BioD</fullName>
        <ecNumber evidence="1">6.3.3.3</ecNumber>
    </recommendedName>
    <alternativeName>
        <fullName evidence="1">DTB synthetase</fullName>
        <shortName evidence="1">DTBS</shortName>
    </alternativeName>
    <alternativeName>
        <fullName evidence="1">Dethiobiotin synthase</fullName>
    </alternativeName>
</protein>
<dbReference type="GO" id="GO:0004141">
    <property type="term" value="F:dethiobiotin synthase activity"/>
    <property type="evidence" value="ECO:0007669"/>
    <property type="project" value="UniProtKB-UniRule"/>
</dbReference>
<dbReference type="CDD" id="cd03109">
    <property type="entry name" value="DTBS"/>
    <property type="match status" value="1"/>
</dbReference>
<dbReference type="GO" id="GO:0009102">
    <property type="term" value="P:biotin biosynthetic process"/>
    <property type="evidence" value="ECO:0007669"/>
    <property type="project" value="UniProtKB-UniRule"/>
</dbReference>
<proteinExistence type="inferred from homology"/>
<keyword evidence="3" id="KW-1185">Reference proteome</keyword>
<dbReference type="GO" id="GO:0000287">
    <property type="term" value="F:magnesium ion binding"/>
    <property type="evidence" value="ECO:0007669"/>
    <property type="project" value="UniProtKB-UniRule"/>
</dbReference>
<comment type="pathway">
    <text evidence="1">Cofactor biosynthesis; biotin biosynthesis; biotin from 7,8-diaminononanoate: step 1/2.</text>
</comment>
<comment type="caution">
    <text evidence="2">The sequence shown here is derived from an EMBL/GenBank/DDBJ whole genome shotgun (WGS) entry which is preliminary data.</text>
</comment>